<dbReference type="PROSITE" id="PS50893">
    <property type="entry name" value="ABC_TRANSPORTER_2"/>
    <property type="match status" value="2"/>
</dbReference>
<feature type="domain" description="ABC transporter" evidence="9">
    <location>
        <begin position="912"/>
        <end position="1146"/>
    </location>
</feature>
<keyword evidence="4" id="KW-0547">Nucleotide-binding</keyword>
<feature type="domain" description="ABC transmembrane type-1" evidence="10">
    <location>
        <begin position="598"/>
        <end position="880"/>
    </location>
</feature>
<reference evidence="11 12" key="1">
    <citation type="journal article" date="2014" name="Int. J. Syst. Evol. Microbiol.">
        <title>Complete genome sequence of Corynebacterium casei LMG S-19264T (=DSM 44701T), isolated from a smear-ripened cheese.</title>
        <authorList>
            <consortium name="US DOE Joint Genome Institute (JGI-PGF)"/>
            <person name="Walter F."/>
            <person name="Albersmeier A."/>
            <person name="Kalinowski J."/>
            <person name="Ruckert C."/>
        </authorList>
    </citation>
    <scope>NUCLEOTIDE SEQUENCE [LARGE SCALE GENOMIC DNA]</scope>
    <source>
        <strain evidence="11 12">NBRC 114545</strain>
    </source>
</reference>
<feature type="transmembrane region" description="Helical" evidence="8">
    <location>
        <begin position="633"/>
        <end position="652"/>
    </location>
</feature>
<feature type="transmembrane region" description="Helical" evidence="8">
    <location>
        <begin position="135"/>
        <end position="152"/>
    </location>
</feature>
<comment type="subcellular location">
    <subcellularLocation>
        <location evidence="1">Cell membrane</location>
        <topology evidence="1">Multi-pass membrane protein</topology>
    </subcellularLocation>
</comment>
<dbReference type="InterPro" id="IPR039421">
    <property type="entry name" value="Type_1_exporter"/>
</dbReference>
<evidence type="ECO:0008006" key="13">
    <source>
        <dbReference type="Google" id="ProtNLM"/>
    </source>
</evidence>
<evidence type="ECO:0000256" key="6">
    <source>
        <dbReference type="ARBA" id="ARBA00022989"/>
    </source>
</evidence>
<dbReference type="SUPFAM" id="SSF90123">
    <property type="entry name" value="ABC transporter transmembrane region"/>
    <property type="match status" value="2"/>
</dbReference>
<evidence type="ECO:0000259" key="10">
    <source>
        <dbReference type="PROSITE" id="PS50929"/>
    </source>
</evidence>
<dbReference type="PANTHER" id="PTHR24221">
    <property type="entry name" value="ATP-BINDING CASSETTE SUB-FAMILY B"/>
    <property type="match status" value="1"/>
</dbReference>
<dbReference type="GO" id="GO:0005737">
    <property type="term" value="C:cytoplasm"/>
    <property type="evidence" value="ECO:0007669"/>
    <property type="project" value="UniProtKB-ARBA"/>
</dbReference>
<evidence type="ECO:0000256" key="2">
    <source>
        <dbReference type="ARBA" id="ARBA00022448"/>
    </source>
</evidence>
<evidence type="ECO:0000256" key="8">
    <source>
        <dbReference type="SAM" id="Phobius"/>
    </source>
</evidence>
<dbReference type="InterPro" id="IPR011527">
    <property type="entry name" value="ABC1_TM_dom"/>
</dbReference>
<dbReference type="NCBIfam" id="TIGR02857">
    <property type="entry name" value="CydD"/>
    <property type="match status" value="1"/>
</dbReference>
<keyword evidence="6 8" id="KW-1133">Transmembrane helix</keyword>
<evidence type="ECO:0000313" key="11">
    <source>
        <dbReference type="EMBL" id="GMA72627.1"/>
    </source>
</evidence>
<name>A0AA38CZJ1_9ENTE</name>
<feature type="transmembrane region" description="Helical" evidence="8">
    <location>
        <begin position="740"/>
        <end position="763"/>
    </location>
</feature>
<keyword evidence="7 8" id="KW-0472">Membrane</keyword>
<dbReference type="PROSITE" id="PS00211">
    <property type="entry name" value="ABC_TRANSPORTER_1"/>
    <property type="match status" value="1"/>
</dbReference>
<dbReference type="GO" id="GO:0005524">
    <property type="term" value="F:ATP binding"/>
    <property type="evidence" value="ECO:0007669"/>
    <property type="project" value="UniProtKB-KW"/>
</dbReference>
<dbReference type="NCBIfam" id="TIGR02868">
    <property type="entry name" value="CydC"/>
    <property type="match status" value="1"/>
</dbReference>
<dbReference type="InterPro" id="IPR027417">
    <property type="entry name" value="P-loop_NTPase"/>
</dbReference>
<dbReference type="GO" id="GO:0016887">
    <property type="term" value="F:ATP hydrolysis activity"/>
    <property type="evidence" value="ECO:0007669"/>
    <property type="project" value="InterPro"/>
</dbReference>
<dbReference type="InterPro" id="IPR003439">
    <property type="entry name" value="ABC_transporter-like_ATP-bd"/>
</dbReference>
<dbReference type="SMART" id="SM00382">
    <property type="entry name" value="AAA"/>
    <property type="match status" value="2"/>
</dbReference>
<dbReference type="Gene3D" id="3.40.50.300">
    <property type="entry name" value="P-loop containing nucleotide triphosphate hydrolases"/>
    <property type="match status" value="2"/>
</dbReference>
<dbReference type="GO" id="GO:0034775">
    <property type="term" value="P:glutathione transmembrane transport"/>
    <property type="evidence" value="ECO:0007669"/>
    <property type="project" value="InterPro"/>
</dbReference>
<proteinExistence type="predicted"/>
<dbReference type="Proteomes" id="UP001157039">
    <property type="component" value="Unassembled WGS sequence"/>
</dbReference>
<feature type="transmembrane region" description="Helical" evidence="8">
    <location>
        <begin position="853"/>
        <end position="874"/>
    </location>
</feature>
<dbReference type="Pfam" id="PF00005">
    <property type="entry name" value="ABC_tran"/>
    <property type="match status" value="2"/>
</dbReference>
<dbReference type="InterPro" id="IPR017871">
    <property type="entry name" value="ABC_transporter-like_CS"/>
</dbReference>
<dbReference type="CDD" id="cd18584">
    <property type="entry name" value="ABC_6TM_AarD_CydD"/>
    <property type="match status" value="1"/>
</dbReference>
<feature type="transmembrane region" description="Helical" evidence="8">
    <location>
        <begin position="825"/>
        <end position="847"/>
    </location>
</feature>
<comment type="caution">
    <text evidence="11">The sequence shown here is derived from an EMBL/GenBank/DDBJ whole genome shotgun (WGS) entry which is preliminary data.</text>
</comment>
<dbReference type="GO" id="GO:0045454">
    <property type="term" value="P:cell redox homeostasis"/>
    <property type="evidence" value="ECO:0007669"/>
    <property type="project" value="InterPro"/>
</dbReference>
<dbReference type="InterPro" id="IPR003593">
    <property type="entry name" value="AAA+_ATPase"/>
</dbReference>
<keyword evidence="2" id="KW-0813">Transport</keyword>
<protein>
    <recommendedName>
        <fullName evidence="13">Thiol reductant ABC exporter subunit CydD</fullName>
    </recommendedName>
</protein>
<dbReference type="EMBL" id="BSUW01000001">
    <property type="protein sequence ID" value="GMA72627.1"/>
    <property type="molecule type" value="Genomic_DNA"/>
</dbReference>
<feature type="transmembrane region" description="Helical" evidence="8">
    <location>
        <begin position="44"/>
        <end position="66"/>
    </location>
</feature>
<dbReference type="GO" id="GO:0042883">
    <property type="term" value="P:cysteine transport"/>
    <property type="evidence" value="ECO:0007669"/>
    <property type="project" value="InterPro"/>
</dbReference>
<evidence type="ECO:0000256" key="1">
    <source>
        <dbReference type="ARBA" id="ARBA00004651"/>
    </source>
</evidence>
<dbReference type="PROSITE" id="PS50929">
    <property type="entry name" value="ABC_TM1F"/>
    <property type="match status" value="2"/>
</dbReference>
<keyword evidence="5" id="KW-0067">ATP-binding</keyword>
<feature type="domain" description="ABC transporter" evidence="9">
    <location>
        <begin position="332"/>
        <end position="565"/>
    </location>
</feature>
<dbReference type="GO" id="GO:0005886">
    <property type="term" value="C:plasma membrane"/>
    <property type="evidence" value="ECO:0007669"/>
    <property type="project" value="UniProtKB-SubCell"/>
</dbReference>
<dbReference type="FunFam" id="3.40.50.300:FF:000604">
    <property type="entry name" value="ABC transporter B family member 28"/>
    <property type="match status" value="1"/>
</dbReference>
<keyword evidence="3 8" id="KW-0812">Transmembrane</keyword>
<evidence type="ECO:0000256" key="3">
    <source>
        <dbReference type="ARBA" id="ARBA00022692"/>
    </source>
</evidence>
<feature type="transmembrane region" description="Helical" evidence="8">
    <location>
        <begin position="597"/>
        <end position="621"/>
    </location>
</feature>
<dbReference type="GO" id="GO:0140359">
    <property type="term" value="F:ABC-type transporter activity"/>
    <property type="evidence" value="ECO:0007669"/>
    <property type="project" value="InterPro"/>
</dbReference>
<feature type="transmembrane region" description="Helical" evidence="8">
    <location>
        <begin position="236"/>
        <end position="261"/>
    </location>
</feature>
<dbReference type="CDD" id="cd03247">
    <property type="entry name" value="ABCC_cytochrome_bd"/>
    <property type="match status" value="1"/>
</dbReference>
<dbReference type="AlphaFoldDB" id="A0AA38CZJ1"/>
<evidence type="ECO:0000256" key="4">
    <source>
        <dbReference type="ARBA" id="ARBA00022741"/>
    </source>
</evidence>
<feature type="transmembrane region" description="Helical" evidence="8">
    <location>
        <begin position="267"/>
        <end position="285"/>
    </location>
</feature>
<organism evidence="11 12">
    <name type="scientific">Tetragenococcus osmophilus</name>
    <dbReference type="NCBI Taxonomy" id="526944"/>
    <lineage>
        <taxon>Bacteria</taxon>
        <taxon>Bacillati</taxon>
        <taxon>Bacillota</taxon>
        <taxon>Bacilli</taxon>
        <taxon>Lactobacillales</taxon>
        <taxon>Enterococcaceae</taxon>
        <taxon>Tetragenococcus</taxon>
    </lineage>
</organism>
<dbReference type="SUPFAM" id="SSF52540">
    <property type="entry name" value="P-loop containing nucleoside triphosphate hydrolases"/>
    <property type="match status" value="2"/>
</dbReference>
<evidence type="ECO:0000313" key="12">
    <source>
        <dbReference type="Proteomes" id="UP001157039"/>
    </source>
</evidence>
<gene>
    <name evidence="11" type="ORF">GCM10025885_16760</name>
</gene>
<feature type="transmembrane region" description="Helical" evidence="8">
    <location>
        <begin position="158"/>
        <end position="178"/>
    </location>
</feature>
<dbReference type="Gene3D" id="1.20.1560.10">
    <property type="entry name" value="ABC transporter type 1, transmembrane domain"/>
    <property type="match status" value="2"/>
</dbReference>
<dbReference type="PANTHER" id="PTHR24221:SF614">
    <property type="entry name" value="GLUTATHIONE_L-CYSTEINE TRANSPORT SYSTEM ATP-BINDING_PERMEASE PROTEIN CYDC"/>
    <property type="match status" value="1"/>
</dbReference>
<dbReference type="InterPro" id="IPR014216">
    <property type="entry name" value="ABC_transptr_CydD"/>
</dbReference>
<dbReference type="GO" id="GO:0034040">
    <property type="term" value="F:ATPase-coupled lipid transmembrane transporter activity"/>
    <property type="evidence" value="ECO:0007669"/>
    <property type="project" value="TreeGrafter"/>
</dbReference>
<evidence type="ECO:0000259" key="9">
    <source>
        <dbReference type="PROSITE" id="PS50893"/>
    </source>
</evidence>
<dbReference type="InterPro" id="IPR014223">
    <property type="entry name" value="ABC_CydC/D"/>
</dbReference>
<feature type="transmembrane region" description="Helical" evidence="8">
    <location>
        <begin position="714"/>
        <end position="734"/>
    </location>
</feature>
<dbReference type="Pfam" id="PF00664">
    <property type="entry name" value="ABC_membrane"/>
    <property type="match status" value="2"/>
</dbReference>
<feature type="domain" description="ABC transmembrane type-1" evidence="10">
    <location>
        <begin position="22"/>
        <end position="299"/>
    </location>
</feature>
<sequence>MIDKAVMALPNSKKVMGMLAGLAVLQALFVIGQTYMLTSVITHLWSGGFITSQLFEVAGFFVIFSARHGVTFLRDKLLDHYAAEQASYLRKQLLEKIFRVGPKIVQKQGSGNMTTMALDGIEQVENYIHLIFSKMMNMMIIPWLILAVVFYFDTQSGVILLLIFPLIIIFMIILGYAAQTKANKQYKAFQLLSNHFIDSLRGIDTLKMFGLSKKYGKSIYNTSEEFRKSTMSTLKIGILSTFALDFFTTLAVAIVAVLLGLRLINGVLPLFPALAVLILAPEYFLPVREFANDYHATLDGKNAMRAIDQVLKEPEMQQESLDLPTWDENSCLSMENLTVSYENKPVLSLDLSVKGLKKIGIIGMSGSGKSTLINTLSGFLQPEQGKVELNDQEVANLAIEQWQKQLIYIPQDPYVFQLSLRDNLAFYTPEATETDVLEAVRVAGLDELVAELPLGLDTPLGSGARSLSGGQAQRIALARAFLDKKRKILMFDEPTAHLDIETEVELKERMLPLMEDRLVFFATHRLHWMRQMDEIIVIDDGEIVETGTFTQLSAKKGYFYRLAQQMRGKKMHNIPLFKVLAKDTWVKPFLKHYKRTMIAALLLGFMMFFCAGALMFTSGFLISRSASIPENILLVYVPIVLTRAFGIGRPVFRYIERLVSHNWVLKMTSQLRLKLYNTLEKDAVFFKRRYSLGDILGLLAEDINHIQNLYLRTIFPTIIAWILYVFLVIGLGVFSIPFAFLMALMLFGIIFVLPLWSVVVNGARQEKEKQLKNELYSELTDNVIGVSDWIFSQRGQEYVSWHDQVEKKLQDTQASLRKFNRRRDFILQVIIGLIVVALLFWTSQQFIGDHGGAANWIAAFVLSVFPLADAFSGLPDAAQETNIYKDSIKRLNDLPIISENSTKKVPEGPLDIEIQHLVFQYEKDSRKVLNDISLSIPQGEKLAILGRSGSGKSTLASLIRGDLTPTNGNVVLAGIATEQIGDEISEYIGVIQQTPYLFHTTILNNLRIGNEQAEVAEVWEVLKRVGLEQLVENLPDGLNTMVDEAGLRFSGGERHRMALARILLKDVPIVLLDEPTVGLDPITEQALIDTFFEQLSEKTIIWITHHLQGIEKMQRVVFIEDGQLEMSGSPFELAKSNPRYQKLKAIDEGRV</sequence>
<evidence type="ECO:0000256" key="7">
    <source>
        <dbReference type="ARBA" id="ARBA00023136"/>
    </source>
</evidence>
<dbReference type="RefSeq" id="WP_284212115.1">
    <property type="nucleotide sequence ID" value="NZ_BSUW01000001.1"/>
</dbReference>
<evidence type="ECO:0000256" key="5">
    <source>
        <dbReference type="ARBA" id="ARBA00022840"/>
    </source>
</evidence>
<accession>A0AA38CZJ1</accession>
<dbReference type="InterPro" id="IPR036640">
    <property type="entry name" value="ABC1_TM_sf"/>
</dbReference>